<dbReference type="OrthoDB" id="3213425at2"/>
<gene>
    <name evidence="2" type="ORF">Kpho01_60660</name>
</gene>
<sequence length="412" mass="44500">MNDPSPLAARRRMIGYAQQDAAREAGVDRRTWGRWERGEATPYAYQLPRLAAVLKISVEELDVLLSRASGSDPRPAPTPAAPSLDDLDTAVADWAGLSPTTEPVRALWITEQDLAMAGQALATFRQFDHTYGARQNAGQVADYIERQLHELQQRPAASSEIAHQRALLTAEFCELAGYQAVDNGEPEKARTYYRRALHLTSVAGDRPYGAYLTAVNLGHLALHCGQPETALRWASAARSAAGTAASPLTRAAIAAVVARANARLQREDEATKLILEAEKLLDRGDADEPAWIRYFTHPYLADEAAHCLHDLGRPPAARGQLVDALHGVGPDRVRRRAIDAALLATTWVASGDLDQACAAGTEAVEYAARTGSGRCVARVTDVLDALRPHADHPAVHELLEFTEAVLPAALTG</sequence>
<protein>
    <submittedName>
        <fullName evidence="2">Transcriptional regulator</fullName>
    </submittedName>
</protein>
<dbReference type="Gene3D" id="1.25.40.10">
    <property type="entry name" value="Tetratricopeptide repeat domain"/>
    <property type="match status" value="1"/>
</dbReference>
<dbReference type="Pfam" id="PF01381">
    <property type="entry name" value="HTH_3"/>
    <property type="match status" value="1"/>
</dbReference>
<reference evidence="2" key="1">
    <citation type="submission" date="2023-02" db="EMBL/GenBank/DDBJ databases">
        <title>Kitasatospora phosalacinea NBRC 14362.</title>
        <authorList>
            <person name="Ichikawa N."/>
            <person name="Sato H."/>
            <person name="Tonouchi N."/>
        </authorList>
    </citation>
    <scope>NUCLEOTIDE SEQUENCE</scope>
    <source>
        <strain evidence="2">NBRC 14362</strain>
    </source>
</reference>
<dbReference type="InterPro" id="IPR001387">
    <property type="entry name" value="Cro/C1-type_HTH"/>
</dbReference>
<dbReference type="PROSITE" id="PS50943">
    <property type="entry name" value="HTH_CROC1"/>
    <property type="match status" value="1"/>
</dbReference>
<evidence type="ECO:0000313" key="2">
    <source>
        <dbReference type="EMBL" id="GLW58055.1"/>
    </source>
</evidence>
<feature type="domain" description="HTH cro/C1-type" evidence="1">
    <location>
        <begin position="7"/>
        <end position="61"/>
    </location>
</feature>
<dbReference type="Proteomes" id="UP001165143">
    <property type="component" value="Unassembled WGS sequence"/>
</dbReference>
<evidence type="ECO:0000313" key="3">
    <source>
        <dbReference type="Proteomes" id="UP001165143"/>
    </source>
</evidence>
<dbReference type="CDD" id="cd00093">
    <property type="entry name" value="HTH_XRE"/>
    <property type="match status" value="1"/>
</dbReference>
<dbReference type="SMART" id="SM00530">
    <property type="entry name" value="HTH_XRE"/>
    <property type="match status" value="1"/>
</dbReference>
<dbReference type="GO" id="GO:0003677">
    <property type="term" value="F:DNA binding"/>
    <property type="evidence" value="ECO:0007669"/>
    <property type="project" value="InterPro"/>
</dbReference>
<proteinExistence type="predicted"/>
<dbReference type="SUPFAM" id="SSF48452">
    <property type="entry name" value="TPR-like"/>
    <property type="match status" value="1"/>
</dbReference>
<dbReference type="RefSeq" id="WP_106973968.1">
    <property type="nucleotide sequence ID" value="NZ_BSRX01000046.1"/>
</dbReference>
<dbReference type="Gene3D" id="1.10.260.40">
    <property type="entry name" value="lambda repressor-like DNA-binding domains"/>
    <property type="match status" value="1"/>
</dbReference>
<dbReference type="InterPro" id="IPR011990">
    <property type="entry name" value="TPR-like_helical_dom_sf"/>
</dbReference>
<organism evidence="2 3">
    <name type="scientific">Kitasatospora phosalacinea</name>
    <dbReference type="NCBI Taxonomy" id="2065"/>
    <lineage>
        <taxon>Bacteria</taxon>
        <taxon>Bacillati</taxon>
        <taxon>Actinomycetota</taxon>
        <taxon>Actinomycetes</taxon>
        <taxon>Kitasatosporales</taxon>
        <taxon>Streptomycetaceae</taxon>
        <taxon>Kitasatospora</taxon>
    </lineage>
</organism>
<comment type="caution">
    <text evidence="2">The sequence shown here is derived from an EMBL/GenBank/DDBJ whole genome shotgun (WGS) entry which is preliminary data.</text>
</comment>
<dbReference type="AlphaFoldDB" id="A0A9W6PKN6"/>
<dbReference type="SUPFAM" id="SSF47413">
    <property type="entry name" value="lambda repressor-like DNA-binding domains"/>
    <property type="match status" value="1"/>
</dbReference>
<dbReference type="InterPro" id="IPR010982">
    <property type="entry name" value="Lambda_DNA-bd_dom_sf"/>
</dbReference>
<dbReference type="EMBL" id="BSRX01000046">
    <property type="protein sequence ID" value="GLW58055.1"/>
    <property type="molecule type" value="Genomic_DNA"/>
</dbReference>
<accession>A0A9W6PKN6</accession>
<evidence type="ECO:0000259" key="1">
    <source>
        <dbReference type="PROSITE" id="PS50943"/>
    </source>
</evidence>
<name>A0A9W6PKN6_9ACTN</name>